<dbReference type="Pfam" id="PF00202">
    <property type="entry name" value="Aminotran_3"/>
    <property type="match status" value="1"/>
</dbReference>
<evidence type="ECO:0000256" key="12">
    <source>
        <dbReference type="RuleBase" id="RU365034"/>
    </source>
</evidence>
<dbReference type="InterPro" id="IPR015421">
    <property type="entry name" value="PyrdxlP-dep_Trfase_major"/>
</dbReference>
<dbReference type="Proteomes" id="UP000467240">
    <property type="component" value="Unassembled WGS sequence"/>
</dbReference>
<dbReference type="PIRSF" id="PIRSF000521">
    <property type="entry name" value="Transaminase_4ab_Lys_Orn"/>
    <property type="match status" value="1"/>
</dbReference>
<dbReference type="PANTHER" id="PTHR43552:SF2">
    <property type="entry name" value="DIAMINOBUTYRATE--2-OXOGLUTARATE TRANSAMINASE"/>
    <property type="match status" value="1"/>
</dbReference>
<dbReference type="InterPro" id="IPR015422">
    <property type="entry name" value="PyrdxlP-dep_Trfase_small"/>
</dbReference>
<dbReference type="InterPro" id="IPR049704">
    <property type="entry name" value="Aminotrans_3_PPA_site"/>
</dbReference>
<evidence type="ECO:0000256" key="8">
    <source>
        <dbReference type="ARBA" id="ARBA00022679"/>
    </source>
</evidence>
<dbReference type="UniPathway" id="UPA00067">
    <property type="reaction ID" value="UER00121"/>
</dbReference>
<dbReference type="GO" id="GO:0047307">
    <property type="term" value="F:diaminobutyrate-pyruvate transaminase activity"/>
    <property type="evidence" value="ECO:0007669"/>
    <property type="project" value="InterPro"/>
</dbReference>
<dbReference type="RefSeq" id="WP_158039484.1">
    <property type="nucleotide sequence ID" value="NZ_JACCFV010000001.1"/>
</dbReference>
<dbReference type="GO" id="GO:0045303">
    <property type="term" value="F:diaminobutyrate-2-oxoglutarate transaminase activity"/>
    <property type="evidence" value="ECO:0007669"/>
    <property type="project" value="UniProtKB-EC"/>
</dbReference>
<dbReference type="CDD" id="cd00610">
    <property type="entry name" value="OAT_like"/>
    <property type="match status" value="1"/>
</dbReference>
<evidence type="ECO:0000256" key="4">
    <source>
        <dbReference type="ARBA" id="ARBA00008954"/>
    </source>
</evidence>
<keyword evidence="9 11" id="KW-0663">Pyridoxal phosphate</keyword>
<gene>
    <name evidence="13" type="primary">ectB</name>
    <name evidence="13" type="ORF">F8O01_03420</name>
</gene>
<dbReference type="NCBIfam" id="TIGR00709">
    <property type="entry name" value="dat"/>
    <property type="match status" value="1"/>
</dbReference>
<evidence type="ECO:0000256" key="11">
    <source>
        <dbReference type="RuleBase" id="RU003560"/>
    </source>
</evidence>
<dbReference type="Gene3D" id="3.90.1150.10">
    <property type="entry name" value="Aspartate Aminotransferase, domain 1"/>
    <property type="match status" value="1"/>
</dbReference>
<accession>A0A7J5C0F7</accession>
<evidence type="ECO:0000256" key="3">
    <source>
        <dbReference type="ARBA" id="ARBA00004946"/>
    </source>
</evidence>
<dbReference type="InterPro" id="IPR005814">
    <property type="entry name" value="Aminotrans_3"/>
</dbReference>
<comment type="similarity">
    <text evidence="4 11">Belongs to the class-III pyridoxal-phosphate-dependent aminotransferase family.</text>
</comment>
<keyword evidence="8 12" id="KW-0808">Transferase</keyword>
<protein>
    <recommendedName>
        <fullName evidence="6 12">Diaminobutyrate--2-oxoglutarate transaminase</fullName>
        <ecNumber evidence="5 12">2.6.1.76</ecNumber>
    </recommendedName>
    <alternativeName>
        <fullName evidence="12">DABA aminotransferase</fullName>
    </alternativeName>
</protein>
<dbReference type="NCBIfam" id="TIGR02407">
    <property type="entry name" value="ectoine_ectB"/>
    <property type="match status" value="1"/>
</dbReference>
<dbReference type="InterPro" id="IPR015424">
    <property type="entry name" value="PyrdxlP-dep_Trfase"/>
</dbReference>
<keyword evidence="7 12" id="KW-0032">Aminotransferase</keyword>
<comment type="cofactor">
    <cofactor evidence="1 12">
        <name>pyridoxal 5'-phosphate</name>
        <dbReference type="ChEBI" id="CHEBI:597326"/>
    </cofactor>
</comment>
<dbReference type="NCBIfam" id="NF006733">
    <property type="entry name" value="PRK09264.1"/>
    <property type="match status" value="1"/>
</dbReference>
<dbReference type="EC" id="2.6.1.76" evidence="5 12"/>
<evidence type="ECO:0000256" key="7">
    <source>
        <dbReference type="ARBA" id="ARBA00022576"/>
    </source>
</evidence>
<dbReference type="InterPro" id="IPR004637">
    <property type="entry name" value="Dat"/>
</dbReference>
<dbReference type="GO" id="GO:0019491">
    <property type="term" value="P:ectoine biosynthetic process"/>
    <property type="evidence" value="ECO:0007669"/>
    <property type="project" value="UniProtKB-UniPathway"/>
</dbReference>
<evidence type="ECO:0000256" key="5">
    <source>
        <dbReference type="ARBA" id="ARBA00013155"/>
    </source>
</evidence>
<name>A0A7J5C0F7_9MICO</name>
<dbReference type="OrthoDB" id="9801052at2"/>
<reference evidence="13 14" key="1">
    <citation type="submission" date="2019-09" db="EMBL/GenBank/DDBJ databases">
        <title>Phylogeny of genus Pseudoclavibacter and closely related genus.</title>
        <authorList>
            <person name="Li Y."/>
        </authorList>
    </citation>
    <scope>NUCLEOTIDE SEQUENCE [LARGE SCALE GENOMIC DNA]</scope>
    <source>
        <strain evidence="13 14">DSM 23821</strain>
    </source>
</reference>
<keyword evidence="14" id="KW-1185">Reference proteome</keyword>
<evidence type="ECO:0000313" key="13">
    <source>
        <dbReference type="EMBL" id="KAB1660384.1"/>
    </source>
</evidence>
<proteinExistence type="inferred from homology"/>
<evidence type="ECO:0000256" key="2">
    <source>
        <dbReference type="ARBA" id="ARBA00002189"/>
    </source>
</evidence>
<evidence type="ECO:0000256" key="10">
    <source>
        <dbReference type="ARBA" id="ARBA00049111"/>
    </source>
</evidence>
<dbReference type="AlphaFoldDB" id="A0A7J5C0F7"/>
<dbReference type="PANTHER" id="PTHR43552">
    <property type="entry name" value="DIAMINOBUTYRATE--2-OXOGLUTARATE AMINOTRANSFERASE"/>
    <property type="match status" value="1"/>
</dbReference>
<dbReference type="PROSITE" id="PS00600">
    <property type="entry name" value="AA_TRANSFER_CLASS_3"/>
    <property type="match status" value="1"/>
</dbReference>
<comment type="pathway">
    <text evidence="3 12">Amine and polyamine biosynthesis; ectoine biosynthesis; L-ectoine from L-aspartate 4-semialdehyde: step 1/3.</text>
</comment>
<dbReference type="InterPro" id="IPR012773">
    <property type="entry name" value="Ectoine_EctB"/>
</dbReference>
<comment type="caution">
    <text evidence="13">The sequence shown here is derived from an EMBL/GenBank/DDBJ whole genome shotgun (WGS) entry which is preliminary data.</text>
</comment>
<sequence length="423" mass="45126">MSASESTTALESEVRSYSRSWPTTFESAVGATVTADDGTTYLDFFAGAGALNYGHNDPRLKQAVIDHFLADRLVHSLDMFTTTRVDFLRTFKSLILEPRGLDYKVMFPGPAGTTATEAALKLARKLTGRTNIVHFTDSFHGMTVGALAVTGSAKKRGGAGVPLSNATVLPYDGYLGDGVDTLDYFERLLADASSGVDRPAGVIVESVQGEGGINVAGLDWLRRLSAICEREGIPLILDDVQMGCGRTGAFFSFEDAGIVPDIVVLSKSISGIGLPMALTLFKREHDVWAPAEHNGTFRGIGPAFASAAETLRLFWSDDTFERATRAKGELADERFRAIVDAYPEAGLSTRGRGLARGLVFPDGAQATAVTTKAFERGLIVETAGAFDEVVKLLPPLTVTDDELERGLAIIAEATAEVLAEAHA</sequence>
<evidence type="ECO:0000256" key="1">
    <source>
        <dbReference type="ARBA" id="ARBA00001933"/>
    </source>
</evidence>
<dbReference type="EMBL" id="WBJZ01000003">
    <property type="protein sequence ID" value="KAB1660384.1"/>
    <property type="molecule type" value="Genomic_DNA"/>
</dbReference>
<dbReference type="GO" id="GO:0030170">
    <property type="term" value="F:pyridoxal phosphate binding"/>
    <property type="evidence" value="ECO:0007669"/>
    <property type="project" value="InterPro"/>
</dbReference>
<evidence type="ECO:0000313" key="14">
    <source>
        <dbReference type="Proteomes" id="UP000467240"/>
    </source>
</evidence>
<dbReference type="SUPFAM" id="SSF53383">
    <property type="entry name" value="PLP-dependent transferases"/>
    <property type="match status" value="1"/>
</dbReference>
<evidence type="ECO:0000256" key="9">
    <source>
        <dbReference type="ARBA" id="ARBA00022898"/>
    </source>
</evidence>
<evidence type="ECO:0000256" key="6">
    <source>
        <dbReference type="ARBA" id="ARBA00014798"/>
    </source>
</evidence>
<comment type="catalytic activity">
    <reaction evidence="10 12">
        <text>L-2,4-diaminobutanoate + 2-oxoglutarate = L-aspartate 4-semialdehyde + L-glutamate</text>
        <dbReference type="Rhea" id="RHEA:11160"/>
        <dbReference type="ChEBI" id="CHEBI:16810"/>
        <dbReference type="ChEBI" id="CHEBI:29985"/>
        <dbReference type="ChEBI" id="CHEBI:58761"/>
        <dbReference type="ChEBI" id="CHEBI:537519"/>
        <dbReference type="EC" id="2.6.1.76"/>
    </reaction>
</comment>
<organism evidence="13 14">
    <name type="scientific">Pseudoclavibacter chungangensis</name>
    <dbReference type="NCBI Taxonomy" id="587635"/>
    <lineage>
        <taxon>Bacteria</taxon>
        <taxon>Bacillati</taxon>
        <taxon>Actinomycetota</taxon>
        <taxon>Actinomycetes</taxon>
        <taxon>Micrococcales</taxon>
        <taxon>Microbacteriaceae</taxon>
        <taxon>Pseudoclavibacter</taxon>
    </lineage>
</organism>
<comment type="function">
    <text evidence="2 12">Catalyzes reversively the conversion of L-aspartate beta-semialdehyde (ASA) to L-2,4-diaminobutyrate (DABA) by transamination with L-glutamate.</text>
</comment>
<dbReference type="Gene3D" id="3.40.640.10">
    <property type="entry name" value="Type I PLP-dependent aspartate aminotransferase-like (Major domain)"/>
    <property type="match status" value="1"/>
</dbReference>